<sequence>MENVVDSDGGQVDADVDPVENSSPSVESRLETNGASVGDDGGLDFGESGKIEIGGRSFASDEMREELNGVQVNKIGDSVDVEPVLEITQDFGRTKVGINGSCVNEMRNVGGSFSPENKAPGGINGGTTRNGKIVETGNAEIRSPSKFSEEQIAATQDGLAISTEEPMMGQPQENARSSPEVKLESNGSSPSELEKVNVRESETGNTAESSPKDDGSPSGSSVTSPTTKGYGLKKWRRIRRDSVKDTSSTADLNRILKRGLSSAAEPVKGRLASGEILEKGESSVASMTSVIKNLGVSSLPVGVSDSESRLAKGAMFAVGTDSENSEDRSSKSSTATSAAKLREVPIAMGTAKEKSKAKNPSGRMSANTGQRGQQGKGKVEPSKKPRGDRAKTENENSYSSVESDLRSSASVFAQMSGFAETSNEVERERSFTYEEENSDEGQAYEPQSSEEVRTGSFEENGEDLGDVSKEDLAVNTQGEKEQENRDGVPSEKDPLLESMFLLQVAQEALEKEIQKFGEIGKESVSLADVASHGISLSGKVATVYTGTAVPNSSDQLHFEEMEESSSTPVESRMNELTQRINTLECSLEEARVSLKSKETKVSELESILSGSQMPKEERDTKVETLKETCKEMENDLENLFMKKIEAEIEYLTLSGTNRKWKVAVEDRTTDLIEGEKCFAMEQAQLIQKLSDTRRKATLLEEEAHEMEASSRELVRLKELLSARNNLCKSALLCFLQFVLLCIAVWWFLLQLLPPPPEFVPT</sequence>
<feature type="compositionally biased region" description="Basic and acidic residues" evidence="2">
    <location>
        <begin position="377"/>
        <end position="394"/>
    </location>
</feature>
<feature type="coiled-coil region" evidence="1">
    <location>
        <begin position="573"/>
        <end position="649"/>
    </location>
</feature>
<feature type="region of interest" description="Disordered" evidence="2">
    <location>
        <begin position="317"/>
        <end position="492"/>
    </location>
</feature>
<accession>A0AAV7EMF8</accession>
<feature type="compositionally biased region" description="Polar residues" evidence="2">
    <location>
        <begin position="20"/>
        <end position="35"/>
    </location>
</feature>
<feature type="region of interest" description="Disordered" evidence="2">
    <location>
        <begin position="1"/>
        <end position="49"/>
    </location>
</feature>
<evidence type="ECO:0000256" key="1">
    <source>
        <dbReference type="SAM" id="Coils"/>
    </source>
</evidence>
<evidence type="ECO:0000313" key="3">
    <source>
        <dbReference type="EMBL" id="KAG9448861.1"/>
    </source>
</evidence>
<dbReference type="EMBL" id="JAINDJ010000004">
    <property type="protein sequence ID" value="KAG9448861.1"/>
    <property type="molecule type" value="Genomic_DNA"/>
</dbReference>
<feature type="region of interest" description="Disordered" evidence="2">
    <location>
        <begin position="167"/>
        <end position="253"/>
    </location>
</feature>
<keyword evidence="4" id="KW-1185">Reference proteome</keyword>
<protein>
    <recommendedName>
        <fullName evidence="5">WPP domain-interacting protein 2</fullName>
    </recommendedName>
</protein>
<proteinExistence type="predicted"/>
<feature type="compositionally biased region" description="Basic and acidic residues" evidence="2">
    <location>
        <begin position="466"/>
        <end position="492"/>
    </location>
</feature>
<evidence type="ECO:0000313" key="4">
    <source>
        <dbReference type="Proteomes" id="UP000825729"/>
    </source>
</evidence>
<dbReference type="PANTHER" id="PTHR34562:SF8">
    <property type="entry name" value="WPP DOMAIN-INTERACTING PROTEIN 1"/>
    <property type="match status" value="1"/>
</dbReference>
<feature type="compositionally biased region" description="Polar residues" evidence="2">
    <location>
        <begin position="395"/>
        <end position="413"/>
    </location>
</feature>
<dbReference type="InterPro" id="IPR044696">
    <property type="entry name" value="WIP1/2/3"/>
</dbReference>
<dbReference type="AlphaFoldDB" id="A0AAV7EMF8"/>
<evidence type="ECO:0008006" key="5">
    <source>
        <dbReference type="Google" id="ProtNLM"/>
    </source>
</evidence>
<comment type="caution">
    <text evidence="3">The sequence shown here is derived from an EMBL/GenBank/DDBJ whole genome shotgun (WGS) entry which is preliminary data.</text>
</comment>
<feature type="region of interest" description="Disordered" evidence="2">
    <location>
        <begin position="111"/>
        <end position="136"/>
    </location>
</feature>
<feature type="compositionally biased region" description="Low complexity" evidence="2">
    <location>
        <begin position="216"/>
        <end position="227"/>
    </location>
</feature>
<dbReference type="Proteomes" id="UP000825729">
    <property type="component" value="Unassembled WGS sequence"/>
</dbReference>
<feature type="compositionally biased region" description="Basic and acidic residues" evidence="2">
    <location>
        <begin position="192"/>
        <end position="202"/>
    </location>
</feature>
<feature type="compositionally biased region" description="Polar residues" evidence="2">
    <location>
        <begin position="362"/>
        <end position="373"/>
    </location>
</feature>
<keyword evidence="1" id="KW-0175">Coiled coil</keyword>
<dbReference type="PANTHER" id="PTHR34562">
    <property type="entry name" value="WPP DOMAIN-INTERACTING PROTEIN 2"/>
    <property type="match status" value="1"/>
</dbReference>
<evidence type="ECO:0000256" key="2">
    <source>
        <dbReference type="SAM" id="MobiDB-lite"/>
    </source>
</evidence>
<name>A0AAV7EMF8_ARIFI</name>
<feature type="coiled-coil region" evidence="1">
    <location>
        <begin position="682"/>
        <end position="719"/>
    </location>
</feature>
<gene>
    <name evidence="3" type="ORF">H6P81_008826</name>
</gene>
<organism evidence="3 4">
    <name type="scientific">Aristolochia fimbriata</name>
    <name type="common">White veined hardy Dutchman's pipe vine</name>
    <dbReference type="NCBI Taxonomy" id="158543"/>
    <lineage>
        <taxon>Eukaryota</taxon>
        <taxon>Viridiplantae</taxon>
        <taxon>Streptophyta</taxon>
        <taxon>Embryophyta</taxon>
        <taxon>Tracheophyta</taxon>
        <taxon>Spermatophyta</taxon>
        <taxon>Magnoliopsida</taxon>
        <taxon>Magnoliidae</taxon>
        <taxon>Piperales</taxon>
        <taxon>Aristolochiaceae</taxon>
        <taxon>Aristolochia</taxon>
    </lineage>
</organism>
<reference evidence="3 4" key="1">
    <citation type="submission" date="2021-07" db="EMBL/GenBank/DDBJ databases">
        <title>The Aristolochia fimbriata genome: insights into angiosperm evolution, floral development and chemical biosynthesis.</title>
        <authorList>
            <person name="Jiao Y."/>
        </authorList>
    </citation>
    <scope>NUCLEOTIDE SEQUENCE [LARGE SCALE GENOMIC DNA]</scope>
    <source>
        <strain evidence="3">IBCAS-2021</strain>
        <tissue evidence="3">Leaf</tissue>
    </source>
</reference>